<dbReference type="Proteomes" id="UP000427842">
    <property type="component" value="Unassembled WGS sequence"/>
</dbReference>
<proteinExistence type="predicted"/>
<dbReference type="EMBL" id="QYAZ01000002">
    <property type="protein sequence ID" value="KAB8122538.1"/>
    <property type="molecule type" value="Genomic_DNA"/>
</dbReference>
<reference evidence="1 2" key="1">
    <citation type="submission" date="2018-09" db="EMBL/GenBank/DDBJ databases">
        <title>Genome sequence and characterization of the bcs clusters for the production of nanocellulose from the low pH resistant strain Komagataeibacter medellinensis ID13488.</title>
        <authorList>
            <person name="Hernandez-Arriaga A.M."/>
            <person name="Del Cerro C."/>
            <person name="Urbina L."/>
            <person name="Eceiza A."/>
            <person name="Retegi A."/>
            <person name="Prieto M.A."/>
        </authorList>
    </citation>
    <scope>NUCLEOTIDE SEQUENCE [LARGE SCALE GENOMIC DNA]</scope>
    <source>
        <strain evidence="1 2">ID13488</strain>
    </source>
</reference>
<comment type="caution">
    <text evidence="1">The sequence shown here is derived from an EMBL/GenBank/DDBJ whole genome shotgun (WGS) entry which is preliminary data.</text>
</comment>
<accession>A0ABQ6VRG0</accession>
<organism evidence="1 2">
    <name type="scientific">Komagataeibacter medellinensis</name>
    <dbReference type="NCBI Taxonomy" id="1177712"/>
    <lineage>
        <taxon>Bacteria</taxon>
        <taxon>Pseudomonadati</taxon>
        <taxon>Pseudomonadota</taxon>
        <taxon>Alphaproteobacteria</taxon>
        <taxon>Acetobacterales</taxon>
        <taxon>Acetobacteraceae</taxon>
        <taxon>Komagataeibacter</taxon>
    </lineage>
</organism>
<dbReference type="RefSeq" id="WP_153472550.1">
    <property type="nucleotide sequence ID" value="NZ_QYAZ01000002.1"/>
</dbReference>
<evidence type="ECO:0000313" key="1">
    <source>
        <dbReference type="EMBL" id="KAB8122538.1"/>
    </source>
</evidence>
<name>A0ABQ6VRG0_9PROT</name>
<protein>
    <submittedName>
        <fullName evidence="1">Uncharacterized protein</fullName>
    </submittedName>
</protein>
<keyword evidence="2" id="KW-1185">Reference proteome</keyword>
<gene>
    <name evidence="1" type="ORF">D3W54_15280</name>
</gene>
<evidence type="ECO:0000313" key="2">
    <source>
        <dbReference type="Proteomes" id="UP000427842"/>
    </source>
</evidence>
<sequence>MIRDDEDGIHTEQLVLMNEIRSDMEKLDTMLEGQGPITPELRTQASMIADKLDALSDLMR</sequence>